<protein>
    <submittedName>
        <fullName evidence="2">Uncharacterized protein</fullName>
    </submittedName>
</protein>
<evidence type="ECO:0000256" key="1">
    <source>
        <dbReference type="SAM" id="MobiDB-lite"/>
    </source>
</evidence>
<proteinExistence type="predicted"/>
<feature type="compositionally biased region" description="Basic and acidic residues" evidence="1">
    <location>
        <begin position="64"/>
        <end position="77"/>
    </location>
</feature>
<feature type="region of interest" description="Disordered" evidence="1">
    <location>
        <begin position="59"/>
        <end position="104"/>
    </location>
</feature>
<feature type="non-terminal residue" evidence="2">
    <location>
        <position position="146"/>
    </location>
</feature>
<accession>A0A1B6GGN1</accession>
<feature type="compositionally biased region" description="Polar residues" evidence="1">
    <location>
        <begin position="81"/>
        <end position="90"/>
    </location>
</feature>
<evidence type="ECO:0000313" key="2">
    <source>
        <dbReference type="EMBL" id="JAS61599.1"/>
    </source>
</evidence>
<name>A0A1B6GGN1_9HEMI</name>
<dbReference type="AlphaFoldDB" id="A0A1B6GGN1"/>
<dbReference type="EMBL" id="GECZ01008170">
    <property type="protein sequence ID" value="JAS61599.1"/>
    <property type="molecule type" value="Transcribed_RNA"/>
</dbReference>
<sequence length="146" mass="17209">QLYHMHVKVILPKESCFISKHTYRNRVYFPDKDKVEVCRDVKVNPDFCIKNTEKQYFSIDDSDKDGMDDSLDRKQSDENSEQLVENSENLSFHEDEQDTLCPRTDNDIQHDVIQTETYNLRKRNGIKAPIRYRDDSGMCVNGNLEN</sequence>
<gene>
    <name evidence="2" type="ORF">g.37308</name>
</gene>
<organism evidence="2">
    <name type="scientific">Cuerna arida</name>
    <dbReference type="NCBI Taxonomy" id="1464854"/>
    <lineage>
        <taxon>Eukaryota</taxon>
        <taxon>Metazoa</taxon>
        <taxon>Ecdysozoa</taxon>
        <taxon>Arthropoda</taxon>
        <taxon>Hexapoda</taxon>
        <taxon>Insecta</taxon>
        <taxon>Pterygota</taxon>
        <taxon>Neoptera</taxon>
        <taxon>Paraneoptera</taxon>
        <taxon>Hemiptera</taxon>
        <taxon>Auchenorrhyncha</taxon>
        <taxon>Membracoidea</taxon>
        <taxon>Cicadellidae</taxon>
        <taxon>Cicadellinae</taxon>
        <taxon>Proconiini</taxon>
        <taxon>Cuerna</taxon>
    </lineage>
</organism>
<feature type="non-terminal residue" evidence="2">
    <location>
        <position position="1"/>
    </location>
</feature>
<reference evidence="2" key="1">
    <citation type="submission" date="2015-11" db="EMBL/GenBank/DDBJ databases">
        <title>De novo transcriptome assembly of four potential Pierce s Disease insect vectors from Arizona vineyards.</title>
        <authorList>
            <person name="Tassone E.E."/>
        </authorList>
    </citation>
    <scope>NUCLEOTIDE SEQUENCE</scope>
</reference>